<proteinExistence type="predicted"/>
<name>A0A1I7WZL2_HETBA</name>
<organism evidence="2 3">
    <name type="scientific">Heterorhabditis bacteriophora</name>
    <name type="common">Entomopathogenic nematode worm</name>
    <dbReference type="NCBI Taxonomy" id="37862"/>
    <lineage>
        <taxon>Eukaryota</taxon>
        <taxon>Metazoa</taxon>
        <taxon>Ecdysozoa</taxon>
        <taxon>Nematoda</taxon>
        <taxon>Chromadorea</taxon>
        <taxon>Rhabditida</taxon>
        <taxon>Rhabditina</taxon>
        <taxon>Rhabditomorpha</taxon>
        <taxon>Strongyloidea</taxon>
        <taxon>Heterorhabditidae</taxon>
        <taxon>Heterorhabditis</taxon>
    </lineage>
</organism>
<dbReference type="AlphaFoldDB" id="A0A1I7WZL2"/>
<protein>
    <submittedName>
        <fullName evidence="3">XRN2-binding (XTBD) domain-containing protein</fullName>
    </submittedName>
</protein>
<sequence>MNESHPSLRDNNIQEIKDTARTMYLFQSGGDVACMLMNAIKRLERLGPEEEADRRHRSARREWVDKGKEKRTKLTLSEEKDVIRNKRYNTSTDKKTGG</sequence>
<feature type="compositionally biased region" description="Basic and acidic residues" evidence="1">
    <location>
        <begin position="48"/>
        <end position="68"/>
    </location>
</feature>
<evidence type="ECO:0000313" key="3">
    <source>
        <dbReference type="WBParaSite" id="Hba_10621"/>
    </source>
</evidence>
<reference evidence="3" key="1">
    <citation type="submission" date="2016-11" db="UniProtKB">
        <authorList>
            <consortium name="WormBaseParasite"/>
        </authorList>
    </citation>
    <scope>IDENTIFICATION</scope>
</reference>
<dbReference type="Proteomes" id="UP000095283">
    <property type="component" value="Unplaced"/>
</dbReference>
<feature type="region of interest" description="Disordered" evidence="1">
    <location>
        <begin position="48"/>
        <end position="77"/>
    </location>
</feature>
<dbReference type="WBParaSite" id="Hba_10621">
    <property type="protein sequence ID" value="Hba_10621"/>
    <property type="gene ID" value="Hba_10621"/>
</dbReference>
<evidence type="ECO:0000313" key="2">
    <source>
        <dbReference type="Proteomes" id="UP000095283"/>
    </source>
</evidence>
<accession>A0A1I7WZL2</accession>
<evidence type="ECO:0000256" key="1">
    <source>
        <dbReference type="SAM" id="MobiDB-lite"/>
    </source>
</evidence>
<keyword evidence="2" id="KW-1185">Reference proteome</keyword>